<comment type="pathway">
    <text evidence="3">Amino-acid biosynthesis; L-lysine biosynthesis via DAP pathway; DL-2,6-diaminopimelate from LL-2,6-diaminopimelate: step 1/1.</text>
</comment>
<feature type="site" description="Could be important to modulate the pK values of the two catalytic cysteine residues" evidence="3">
    <location>
        <position position="151"/>
    </location>
</feature>
<evidence type="ECO:0000256" key="2">
    <source>
        <dbReference type="ARBA" id="ARBA00023235"/>
    </source>
</evidence>
<feature type="site" description="Could be important to modulate the pK values of the two catalytic cysteine residues" evidence="3">
    <location>
        <position position="198"/>
    </location>
</feature>
<dbReference type="InterPro" id="IPR001653">
    <property type="entry name" value="DAP_epimerase_DapF"/>
</dbReference>
<evidence type="ECO:0000313" key="5">
    <source>
        <dbReference type="EMBL" id="EJP71394.1"/>
    </source>
</evidence>
<feature type="binding site" evidence="3">
    <location>
        <position position="149"/>
    </location>
    <ligand>
        <name>substrate</name>
    </ligand>
</feature>
<dbReference type="NCBIfam" id="TIGR00652">
    <property type="entry name" value="DapF"/>
    <property type="match status" value="1"/>
</dbReference>
<comment type="caution">
    <text evidence="3">Lacks conserved residue(s) required for the propagation of feature annotation.</text>
</comment>
<dbReference type="GO" id="GO:0005829">
    <property type="term" value="C:cytosol"/>
    <property type="evidence" value="ECO:0007669"/>
    <property type="project" value="TreeGrafter"/>
</dbReference>
<dbReference type="Proteomes" id="UP000010305">
    <property type="component" value="Unassembled WGS sequence"/>
</dbReference>
<gene>
    <name evidence="3 5" type="primary">dapF</name>
    <name evidence="5" type="ORF">NT01SARS_1201</name>
</gene>
<feature type="active site" description="Proton acceptor" evidence="3">
    <location>
        <position position="207"/>
    </location>
</feature>
<evidence type="ECO:0000256" key="3">
    <source>
        <dbReference type="HAMAP-Rule" id="MF_00197"/>
    </source>
</evidence>
<reference evidence="5 6" key="1">
    <citation type="journal article" date="2012" name="ISME J.">
        <title>Genomic insights to SAR86, an abundant and uncultivated marine bacterial lineage.</title>
        <authorList>
            <person name="Dupont C.L."/>
            <person name="Rusch D.B."/>
            <person name="Yooseph S."/>
            <person name="Lombardo M.J."/>
            <person name="Richter R.A."/>
            <person name="Valas R."/>
            <person name="Novotny M."/>
            <person name="Yee-Greenbaum J."/>
            <person name="Selengut J.D."/>
            <person name="Haft D.H."/>
            <person name="Halpern A.L."/>
            <person name="Lasken R.S."/>
            <person name="Nealson K."/>
            <person name="Friedman R."/>
            <person name="Venter J.C."/>
        </authorList>
    </citation>
    <scope>NUCLEOTIDE SEQUENCE [LARGE SCALE GENOMIC DNA]</scope>
</reference>
<comment type="catalytic activity">
    <reaction evidence="3">
        <text>(2S,6S)-2,6-diaminopimelate = meso-2,6-diaminopimelate</text>
        <dbReference type="Rhea" id="RHEA:15393"/>
        <dbReference type="ChEBI" id="CHEBI:57609"/>
        <dbReference type="ChEBI" id="CHEBI:57791"/>
        <dbReference type="EC" id="5.1.1.7"/>
    </reaction>
</comment>
<dbReference type="SUPFAM" id="SSF54506">
    <property type="entry name" value="Diaminopimelate epimerase-like"/>
    <property type="match status" value="2"/>
</dbReference>
<feature type="site" description="Important for dimerization" evidence="3">
    <location>
        <position position="254"/>
    </location>
</feature>
<evidence type="ECO:0000256" key="4">
    <source>
        <dbReference type="NCBIfam" id="TIGR00652"/>
    </source>
</evidence>
<name>J4KRR1_9GAMM</name>
<dbReference type="Pfam" id="PF01678">
    <property type="entry name" value="DAP_epimerase"/>
    <property type="match status" value="2"/>
</dbReference>
<dbReference type="EMBL" id="JH611157">
    <property type="protein sequence ID" value="EJP71394.1"/>
    <property type="molecule type" value="Genomic_DNA"/>
</dbReference>
<dbReference type="GO" id="GO:0008837">
    <property type="term" value="F:diaminopimelate epimerase activity"/>
    <property type="evidence" value="ECO:0007669"/>
    <property type="project" value="UniProtKB-UniRule"/>
</dbReference>
<keyword evidence="3" id="KW-0963">Cytoplasm</keyword>
<evidence type="ECO:0000313" key="6">
    <source>
        <dbReference type="Proteomes" id="UP000010305"/>
    </source>
</evidence>
<comment type="similarity">
    <text evidence="1 3">Belongs to the diaminopimelate epimerase family.</text>
</comment>
<accession>J4KRR1</accession>
<dbReference type="STRING" id="1123866.NT01SARS_1201"/>
<dbReference type="AlphaFoldDB" id="J4KRR1"/>
<evidence type="ECO:0000256" key="1">
    <source>
        <dbReference type="ARBA" id="ARBA00010219"/>
    </source>
</evidence>
<keyword evidence="2 3" id="KW-0413">Isomerase</keyword>
<proteinExistence type="inferred from homology"/>
<dbReference type="PANTHER" id="PTHR31689:SF0">
    <property type="entry name" value="DIAMINOPIMELATE EPIMERASE"/>
    <property type="match status" value="1"/>
</dbReference>
<keyword evidence="3" id="KW-0028">Amino-acid biosynthesis</keyword>
<feature type="binding site" evidence="3">
    <location>
        <position position="181"/>
    </location>
    <ligand>
        <name>substrate</name>
    </ligand>
</feature>
<sequence length="260" mass="29386">MVNFEKWHGNGNDFVIINSIDKKIRITKTFIKKTANRNKGIGFDQLIFVTLPTKESHDFFIRFFNSDGSEAGMCLNGIRCAARYIWNNSFAPLNNICIKTKTKVLTCSPVGKSSVNVEIIVPEKINHPNLERKISKKISKNFFLLNTGNNHLFIKFNSIEKIDLNGIYSELSNDIQKHEMNLSIFKKTKNIIDLRTYENGVGETLSCGSASLCVASNFLSKKDDLITVKTFGGEIIFKKIKDAILMKGPTTFIYKGNINE</sequence>
<protein>
    <recommendedName>
        <fullName evidence="3 4">Diaminopimelate epimerase</fullName>
        <shortName evidence="3">DAP epimerase</shortName>
        <ecNumber evidence="3 4">5.1.1.7</ecNumber>
    </recommendedName>
    <alternativeName>
        <fullName evidence="3">PLP-independent amino acid racemase</fullName>
    </alternativeName>
</protein>
<dbReference type="GO" id="GO:0009089">
    <property type="term" value="P:lysine biosynthetic process via diaminopimelate"/>
    <property type="evidence" value="ECO:0007669"/>
    <property type="project" value="UniProtKB-UniRule"/>
</dbReference>
<keyword evidence="3" id="KW-0457">Lysine biosynthesis</keyword>
<comment type="subunit">
    <text evidence="3">Homodimer.</text>
</comment>
<dbReference type="UniPathway" id="UPA00034">
    <property type="reaction ID" value="UER00025"/>
</dbReference>
<dbReference type="PANTHER" id="PTHR31689">
    <property type="entry name" value="DIAMINOPIMELATE EPIMERASE, CHLOROPLASTIC"/>
    <property type="match status" value="1"/>
</dbReference>
<organism evidence="5 6">
    <name type="scientific">SAR86 cluster bacterium SAR86A</name>
    <dbReference type="NCBI Taxonomy" id="1123866"/>
    <lineage>
        <taxon>Bacteria</taxon>
        <taxon>Pseudomonadati</taxon>
        <taxon>Pseudomonadota</taxon>
        <taxon>Gammaproteobacteria</taxon>
        <taxon>SAR86 cluster</taxon>
    </lineage>
</organism>
<dbReference type="Gene3D" id="3.10.310.10">
    <property type="entry name" value="Diaminopimelate Epimerase, Chain A, domain 1"/>
    <property type="match status" value="2"/>
</dbReference>
<dbReference type="HAMAP" id="MF_00197">
    <property type="entry name" value="DAP_epimerase"/>
    <property type="match status" value="1"/>
</dbReference>
<comment type="function">
    <text evidence="3">Catalyzes the stereoinversion of LL-2,6-diaminopimelate (L,L-DAP) to meso-diaminopimelate (meso-DAP), a precursor of L-lysine and an essential component of the bacterial peptidoglycan.</text>
</comment>
<dbReference type="EC" id="5.1.1.7" evidence="3 4"/>
<feature type="binding site" evidence="3">
    <location>
        <position position="65"/>
    </location>
    <ligand>
        <name>substrate</name>
    </ligand>
</feature>
<feature type="binding site" evidence="3">
    <location>
        <begin position="208"/>
        <end position="209"/>
    </location>
    <ligand>
        <name>substrate</name>
    </ligand>
</feature>
<feature type="binding site" evidence="3">
    <location>
        <position position="12"/>
    </location>
    <ligand>
        <name>substrate</name>
    </ligand>
</feature>
<comment type="subcellular location">
    <subcellularLocation>
        <location evidence="3">Cytoplasm</location>
    </subcellularLocation>
</comment>
<dbReference type="HOGENOM" id="CLU_053306_1_1_6"/>
<feature type="binding site" evidence="3">
    <location>
        <position position="45"/>
    </location>
    <ligand>
        <name>substrate</name>
    </ligand>
</feature>
<feature type="active site" description="Proton donor" evidence="3">
    <location>
        <position position="74"/>
    </location>
</feature>